<dbReference type="GO" id="GO:0016020">
    <property type="term" value="C:membrane"/>
    <property type="evidence" value="ECO:0007669"/>
    <property type="project" value="UniProtKB-SubCell"/>
</dbReference>
<evidence type="ECO:0000256" key="5">
    <source>
        <dbReference type="ARBA" id="ARBA00023136"/>
    </source>
</evidence>
<dbReference type="EnsemblMetazoa" id="G10380.2">
    <property type="protein sequence ID" value="G10380.2:cds"/>
    <property type="gene ID" value="G10380"/>
</dbReference>
<dbReference type="KEGG" id="crg:105324099"/>
<sequence length="134" mass="14444">MAVSSGTSCVLSFTMALTSFAAMQMFKQQLAGSEYMTIVGGLLGSTIFFFVLVGVGNLENSMFGSNFQTKLFPEVLFCLAVSMFASGLVHRVCVTTCFLFSLVALYYVNKISQNKYSAPVAAVPTKATQGKKKK</sequence>
<evidence type="ECO:0000256" key="6">
    <source>
        <dbReference type="SAM" id="Phobius"/>
    </source>
</evidence>
<evidence type="ECO:0000256" key="4">
    <source>
        <dbReference type="ARBA" id="ARBA00022989"/>
    </source>
</evidence>
<feature type="transmembrane region" description="Helical" evidence="6">
    <location>
        <begin position="75"/>
        <end position="108"/>
    </location>
</feature>
<dbReference type="RefSeq" id="XP_034323177.1">
    <property type="nucleotide sequence ID" value="XM_034467286.2"/>
</dbReference>
<evidence type="ECO:0000313" key="8">
    <source>
        <dbReference type="Proteomes" id="UP000005408"/>
    </source>
</evidence>
<keyword evidence="3 6" id="KW-0812">Transmembrane</keyword>
<dbReference type="OMA" id="ITIYYMN"/>
<keyword evidence="5 6" id="KW-0472">Membrane</keyword>
<evidence type="ECO:0008006" key="9">
    <source>
        <dbReference type="Google" id="ProtNLM"/>
    </source>
</evidence>
<evidence type="ECO:0000256" key="2">
    <source>
        <dbReference type="ARBA" id="ARBA00007279"/>
    </source>
</evidence>
<dbReference type="EnsemblMetazoa" id="G10380.3">
    <property type="protein sequence ID" value="G10380.3:cds"/>
    <property type="gene ID" value="G10380"/>
</dbReference>
<keyword evidence="4 6" id="KW-1133">Transmembrane helix</keyword>
<dbReference type="PANTHER" id="PTHR32001:SF1">
    <property type="entry name" value="KERATINOCYTE-ASSOCIATED PROTEIN 2"/>
    <property type="match status" value="1"/>
</dbReference>
<dbReference type="Proteomes" id="UP000005408">
    <property type="component" value="Unassembled WGS sequence"/>
</dbReference>
<name>A0A8W8HNR4_MAGGI</name>
<dbReference type="PANTHER" id="PTHR32001">
    <property type="entry name" value="KERATINOCYTE-ASSOCIATED PROTEIN 2"/>
    <property type="match status" value="1"/>
</dbReference>
<reference evidence="7" key="1">
    <citation type="submission" date="2022-08" db="UniProtKB">
        <authorList>
            <consortium name="EnsemblMetazoa"/>
        </authorList>
    </citation>
    <scope>IDENTIFICATION</scope>
    <source>
        <strain evidence="7">05x7-T-G4-1.051#20</strain>
    </source>
</reference>
<dbReference type="Pfam" id="PF09775">
    <property type="entry name" value="Keratin_assoc"/>
    <property type="match status" value="1"/>
</dbReference>
<evidence type="ECO:0000313" key="7">
    <source>
        <dbReference type="EnsemblMetazoa" id="G10380.1:cds"/>
    </source>
</evidence>
<evidence type="ECO:0000256" key="1">
    <source>
        <dbReference type="ARBA" id="ARBA00004141"/>
    </source>
</evidence>
<comment type="similarity">
    <text evidence="2">Belongs to the KRTCAP2 family.</text>
</comment>
<dbReference type="InterPro" id="IPR018614">
    <property type="entry name" value="KRTCAP2"/>
</dbReference>
<protein>
    <recommendedName>
        <fullName evidence="9">Dolichyl-diphosphooligosaccharide--protein glycosyltransferase subunit KCP2</fullName>
    </recommendedName>
</protein>
<organism evidence="7 8">
    <name type="scientific">Magallana gigas</name>
    <name type="common">Pacific oyster</name>
    <name type="synonym">Crassostrea gigas</name>
    <dbReference type="NCBI Taxonomy" id="29159"/>
    <lineage>
        <taxon>Eukaryota</taxon>
        <taxon>Metazoa</taxon>
        <taxon>Spiralia</taxon>
        <taxon>Lophotrochozoa</taxon>
        <taxon>Mollusca</taxon>
        <taxon>Bivalvia</taxon>
        <taxon>Autobranchia</taxon>
        <taxon>Pteriomorphia</taxon>
        <taxon>Ostreida</taxon>
        <taxon>Ostreoidea</taxon>
        <taxon>Ostreidae</taxon>
        <taxon>Magallana</taxon>
    </lineage>
</organism>
<dbReference type="GeneID" id="105324099"/>
<proteinExistence type="inferred from homology"/>
<dbReference type="EnsemblMetazoa" id="G10380.1">
    <property type="protein sequence ID" value="G10380.1:cds"/>
    <property type="gene ID" value="G10380"/>
</dbReference>
<evidence type="ECO:0000256" key="3">
    <source>
        <dbReference type="ARBA" id="ARBA00022692"/>
    </source>
</evidence>
<accession>A0A8W8HNR4</accession>
<comment type="subcellular location">
    <subcellularLocation>
        <location evidence="1">Membrane</location>
        <topology evidence="1">Multi-pass membrane protein</topology>
    </subcellularLocation>
</comment>
<dbReference type="OrthoDB" id="1111004at2759"/>
<feature type="transmembrane region" description="Helical" evidence="6">
    <location>
        <begin position="6"/>
        <end position="23"/>
    </location>
</feature>
<feature type="transmembrane region" description="Helical" evidence="6">
    <location>
        <begin position="35"/>
        <end position="55"/>
    </location>
</feature>
<keyword evidence="8" id="KW-1185">Reference proteome</keyword>
<dbReference type="AlphaFoldDB" id="A0A8W8HNR4"/>